<dbReference type="KEGG" id="vg:80519310"/>
<dbReference type="SUPFAM" id="SSF53098">
    <property type="entry name" value="Ribonuclease H-like"/>
    <property type="match status" value="1"/>
</dbReference>
<protein>
    <recommendedName>
        <fullName evidence="2">Exonuclease</fullName>
    </recommendedName>
</protein>
<reference evidence="1" key="2">
    <citation type="journal article" date="2018" name="Nat. Commun.">
        <title>Tailed giant Tupanvirus possesses the most complete translational apparatus of the known virosphere.</title>
        <authorList>
            <person name="Abrahao J."/>
            <person name="Silva L."/>
            <person name="Silva L.S."/>
            <person name="Khalil J.Y.B."/>
            <person name="Rodrigues R."/>
            <person name="Arantes T."/>
            <person name="Assis F."/>
            <person name="Boratto P."/>
            <person name="Andrade M."/>
            <person name="Kroon E.G."/>
            <person name="Ribeiro B."/>
            <person name="Bergier I."/>
            <person name="Seligmann H."/>
            <person name="Ghigo E."/>
            <person name="Colson P."/>
            <person name="Levasseur A."/>
            <person name="Kroemer G."/>
            <person name="Raoult D."/>
            <person name="La Scola B."/>
        </authorList>
    </citation>
    <scope>NUCLEOTIDE SEQUENCE [LARGE SCALE GENOMIC DNA]</scope>
    <source>
        <strain evidence="1">Soda lake</strain>
    </source>
</reference>
<dbReference type="GeneID" id="80519310"/>
<accession>A0A6N1NXN2</accession>
<sequence length="206" mass="24317">MSTTKQIVLFAIDIETNGPNMFQHEIISIGYCVGNINGKVFEKHRINFKYTSAFSDSCWKFWSKFADVLNDLKKDALEPQLAIKEFIDVLDRYDDAYDVRIITDNPSYDTSFINFYLNRYLNRNPINYIKGNDDQYRCIFDTDSYSRGALKMDYTNPWIHDGNIIKKLNLNFDANHSHYPDEDAEYIYKFHLALIKKISHNIDYLK</sequence>
<dbReference type="InterPro" id="IPR012337">
    <property type="entry name" value="RNaseH-like_sf"/>
</dbReference>
<dbReference type="EMBL" id="KY523104">
    <property type="protein sequence ID" value="QKU35863.1"/>
    <property type="molecule type" value="Genomic_DNA"/>
</dbReference>
<dbReference type="GO" id="GO:0003676">
    <property type="term" value="F:nucleic acid binding"/>
    <property type="evidence" value="ECO:0007669"/>
    <property type="project" value="InterPro"/>
</dbReference>
<dbReference type="Gene3D" id="3.30.420.10">
    <property type="entry name" value="Ribonuclease H-like superfamily/Ribonuclease H"/>
    <property type="match status" value="1"/>
</dbReference>
<evidence type="ECO:0000313" key="1">
    <source>
        <dbReference type="EMBL" id="QKU35863.1"/>
    </source>
</evidence>
<dbReference type="InterPro" id="IPR036397">
    <property type="entry name" value="RNaseH_sf"/>
</dbReference>
<organism evidence="1">
    <name type="scientific">Tupanvirus soda lake</name>
    <dbReference type="NCBI Taxonomy" id="2126985"/>
    <lineage>
        <taxon>Viruses</taxon>
        <taxon>Varidnaviria</taxon>
        <taxon>Bamfordvirae</taxon>
        <taxon>Nucleocytoviricota</taxon>
        <taxon>Megaviricetes</taxon>
        <taxon>Imitervirales</taxon>
        <taxon>Mimiviridae</taxon>
        <taxon>Megamimivirinae</taxon>
        <taxon>Tupanvirus</taxon>
        <taxon>Tupanvirus salinum</taxon>
    </lineage>
</organism>
<reference evidence="1" key="1">
    <citation type="submission" date="2017-01" db="EMBL/GenBank/DDBJ databases">
        <authorList>
            <person name="Assis F.L."/>
            <person name="Abrahao J.S."/>
            <person name="Silva L."/>
            <person name="Khalil J.B."/>
            <person name="Rodrigues R."/>
            <person name="Silva L.S."/>
            <person name="Arantes T."/>
            <person name="Boratto P."/>
            <person name="Andrade M."/>
            <person name="Kroon E.G."/>
            <person name="Ribeiro B."/>
            <person name="Bergier I."/>
            <person name="Seligmann H."/>
            <person name="Ghigo E."/>
            <person name="Colson P."/>
            <person name="Levasseur A."/>
            <person name="Raoult D."/>
            <person name="Scola B.L."/>
        </authorList>
    </citation>
    <scope>NUCLEOTIDE SEQUENCE</scope>
    <source>
        <strain evidence="1">Soda lake</strain>
    </source>
</reference>
<dbReference type="RefSeq" id="YP_010782546.1">
    <property type="nucleotide sequence ID" value="NC_075039.1"/>
</dbReference>
<proteinExistence type="predicted"/>
<name>A0A6N1NXN2_9VIRU</name>
<evidence type="ECO:0008006" key="2">
    <source>
        <dbReference type="Google" id="ProtNLM"/>
    </source>
</evidence>